<keyword evidence="2" id="KW-0732">Signal</keyword>
<keyword evidence="1" id="KW-0472">Membrane</keyword>
<keyword evidence="1" id="KW-0812">Transmembrane</keyword>
<evidence type="ECO:0000313" key="3">
    <source>
        <dbReference type="EMBL" id="CCH56431.1"/>
    </source>
</evidence>
<feature type="chain" id="PRO_5003660106" evidence="2">
    <location>
        <begin position="22"/>
        <end position="58"/>
    </location>
</feature>
<evidence type="ECO:0000256" key="1">
    <source>
        <dbReference type="SAM" id="Phobius"/>
    </source>
</evidence>
<dbReference type="Proteomes" id="UP000009309">
    <property type="component" value="Unassembled WGS sequence"/>
</dbReference>
<feature type="signal peptide" evidence="2">
    <location>
        <begin position="1"/>
        <end position="21"/>
    </location>
</feature>
<reference evidence="3 4" key="1">
    <citation type="journal article" date="2012" name="J. Bacteriol.">
        <title>Genome Sequence of the Filamentous Bacterium Fibrisoma limi BUZ 3T.</title>
        <authorList>
            <person name="Filippini M."/>
            <person name="Qi W."/>
            <person name="Jaenicke S."/>
            <person name="Goesmann A."/>
            <person name="Smits T.H."/>
            <person name="Bagheri H.C."/>
        </authorList>
    </citation>
    <scope>NUCLEOTIDE SEQUENCE [LARGE SCALE GENOMIC DNA]</scope>
    <source>
        <strain evidence="4">BUZ 3T</strain>
    </source>
</reference>
<gene>
    <name evidence="3" type="ORF">BN8_05767</name>
</gene>
<sequence length="58" mass="6153">MKTKISRAHSALLCGISTAFAFLGLAFAGAGMQPEEAIVVGLFFILILTAIVPILYQK</sequence>
<dbReference type="STRING" id="1185876.BN8_05767"/>
<dbReference type="EMBL" id="CAIT01000009">
    <property type="protein sequence ID" value="CCH56431.1"/>
    <property type="molecule type" value="Genomic_DNA"/>
</dbReference>
<organism evidence="3 4">
    <name type="scientific">Fibrisoma limi BUZ 3</name>
    <dbReference type="NCBI Taxonomy" id="1185876"/>
    <lineage>
        <taxon>Bacteria</taxon>
        <taxon>Pseudomonadati</taxon>
        <taxon>Bacteroidota</taxon>
        <taxon>Cytophagia</taxon>
        <taxon>Cytophagales</taxon>
        <taxon>Spirosomataceae</taxon>
        <taxon>Fibrisoma</taxon>
    </lineage>
</organism>
<accession>I2GRA3</accession>
<evidence type="ECO:0000313" key="4">
    <source>
        <dbReference type="Proteomes" id="UP000009309"/>
    </source>
</evidence>
<keyword evidence="1" id="KW-1133">Transmembrane helix</keyword>
<dbReference type="AlphaFoldDB" id="I2GRA3"/>
<name>I2GRA3_9BACT</name>
<feature type="transmembrane region" description="Helical" evidence="1">
    <location>
        <begin position="38"/>
        <end position="56"/>
    </location>
</feature>
<evidence type="ECO:0000256" key="2">
    <source>
        <dbReference type="SAM" id="SignalP"/>
    </source>
</evidence>
<comment type="caution">
    <text evidence="3">The sequence shown here is derived from an EMBL/GenBank/DDBJ whole genome shotgun (WGS) entry which is preliminary data.</text>
</comment>
<dbReference type="RefSeq" id="WP_009284996.1">
    <property type="nucleotide sequence ID" value="NZ_CAIT01000009.1"/>
</dbReference>
<protein>
    <submittedName>
        <fullName evidence="3">Uncharacterized protein</fullName>
    </submittedName>
</protein>
<keyword evidence="4" id="KW-1185">Reference proteome</keyword>
<proteinExistence type="predicted"/>